<feature type="site" description="Lowers pKa of active site Tyr" evidence="6">
    <location>
        <position position="79"/>
    </location>
</feature>
<feature type="binding site" evidence="5">
    <location>
        <position position="112"/>
    </location>
    <ligand>
        <name>substrate</name>
    </ligand>
</feature>
<evidence type="ECO:0000259" key="7">
    <source>
        <dbReference type="Pfam" id="PF00248"/>
    </source>
</evidence>
<reference evidence="8 9" key="1">
    <citation type="submission" date="2018-06" db="EMBL/GenBank/DDBJ databases">
        <authorList>
            <consortium name="Pathogen Informatics"/>
            <person name="Doyle S."/>
        </authorList>
    </citation>
    <scope>NUCLEOTIDE SEQUENCE [LARGE SCALE GENOMIC DNA]</scope>
    <source>
        <strain evidence="9">NCTC 10815</strain>
    </source>
</reference>
<keyword evidence="2" id="KW-0521">NADP</keyword>
<evidence type="ECO:0000256" key="6">
    <source>
        <dbReference type="PIRSR" id="PIRSR000097-3"/>
    </source>
</evidence>
<dbReference type="Pfam" id="PF00248">
    <property type="entry name" value="Aldo_ket_red"/>
    <property type="match status" value="1"/>
</dbReference>
<evidence type="ECO:0000256" key="3">
    <source>
        <dbReference type="ARBA" id="ARBA00023002"/>
    </source>
</evidence>
<protein>
    <submittedName>
        <fullName evidence="8">Glyoxal reductase</fullName>
        <ecNumber evidence="8">1.1.1.-</ecNumber>
    </submittedName>
</protein>
<dbReference type="Gene3D" id="3.20.20.100">
    <property type="entry name" value="NADP-dependent oxidoreductase domain"/>
    <property type="match status" value="1"/>
</dbReference>
<dbReference type="FunFam" id="3.20.20.100:FF:000002">
    <property type="entry name" value="2,5-diketo-D-gluconic acid reductase A"/>
    <property type="match status" value="1"/>
</dbReference>
<dbReference type="PANTHER" id="PTHR43827">
    <property type="entry name" value="2,5-DIKETO-D-GLUCONIC ACID REDUCTASE"/>
    <property type="match status" value="1"/>
</dbReference>
<dbReference type="PRINTS" id="PR00069">
    <property type="entry name" value="ALDKETRDTASE"/>
</dbReference>
<evidence type="ECO:0000256" key="2">
    <source>
        <dbReference type="ARBA" id="ARBA00022857"/>
    </source>
</evidence>
<feature type="active site" description="Proton donor" evidence="4">
    <location>
        <position position="54"/>
    </location>
</feature>
<dbReference type="AlphaFoldDB" id="A0A378MF33"/>
<dbReference type="InterPro" id="IPR036812">
    <property type="entry name" value="NAD(P)_OxRdtase_dom_sf"/>
</dbReference>
<dbReference type="Proteomes" id="UP000254879">
    <property type="component" value="Unassembled WGS sequence"/>
</dbReference>
<dbReference type="InterPro" id="IPR023210">
    <property type="entry name" value="NADP_OxRdtase_dom"/>
</dbReference>
<dbReference type="RefSeq" id="WP_003754413.1">
    <property type="nucleotide sequence ID" value="NZ_CABKNG010000001.1"/>
</dbReference>
<accession>A0A378MF33</accession>
<dbReference type="SUPFAM" id="SSF51430">
    <property type="entry name" value="NAD(P)-linked oxidoreductase"/>
    <property type="match status" value="1"/>
</dbReference>
<dbReference type="PANTHER" id="PTHR43827:SF3">
    <property type="entry name" value="NADP-DEPENDENT OXIDOREDUCTASE DOMAIN-CONTAINING PROTEIN"/>
    <property type="match status" value="1"/>
</dbReference>
<evidence type="ECO:0000313" key="9">
    <source>
        <dbReference type="Proteomes" id="UP000254879"/>
    </source>
</evidence>
<feature type="domain" description="NADP-dependent oxidoreductase" evidence="7">
    <location>
        <begin position="20"/>
        <end position="261"/>
    </location>
</feature>
<gene>
    <name evidence="8" type="primary">yvgN_2</name>
    <name evidence="8" type="ORF">NCTC10815_01435</name>
</gene>
<dbReference type="EMBL" id="UGPG01000001">
    <property type="protein sequence ID" value="STY44116.1"/>
    <property type="molecule type" value="Genomic_DNA"/>
</dbReference>
<name>A0A378MF33_LISGR</name>
<dbReference type="PIRSF" id="PIRSF000097">
    <property type="entry name" value="AKR"/>
    <property type="match status" value="1"/>
</dbReference>
<comment type="similarity">
    <text evidence="1">Belongs to the aldo/keto reductase family.</text>
</comment>
<evidence type="ECO:0000256" key="4">
    <source>
        <dbReference type="PIRSR" id="PIRSR000097-1"/>
    </source>
</evidence>
<organism evidence="8 9">
    <name type="scientific">Listeria grayi</name>
    <name type="common">Listeria murrayi</name>
    <dbReference type="NCBI Taxonomy" id="1641"/>
    <lineage>
        <taxon>Bacteria</taxon>
        <taxon>Bacillati</taxon>
        <taxon>Bacillota</taxon>
        <taxon>Bacilli</taxon>
        <taxon>Bacillales</taxon>
        <taxon>Listeriaceae</taxon>
        <taxon>Listeria</taxon>
    </lineage>
</organism>
<dbReference type="PROSITE" id="PS00798">
    <property type="entry name" value="ALDOKETO_REDUCTASE_1"/>
    <property type="match status" value="1"/>
</dbReference>
<evidence type="ECO:0000256" key="1">
    <source>
        <dbReference type="ARBA" id="ARBA00007905"/>
    </source>
</evidence>
<dbReference type="InterPro" id="IPR018170">
    <property type="entry name" value="Aldo/ket_reductase_CS"/>
</dbReference>
<keyword evidence="3 8" id="KW-0560">Oxidoreductase</keyword>
<proteinExistence type="inferred from homology"/>
<dbReference type="EC" id="1.1.1.-" evidence="8"/>
<evidence type="ECO:0000256" key="5">
    <source>
        <dbReference type="PIRSR" id="PIRSR000097-2"/>
    </source>
</evidence>
<dbReference type="GO" id="GO:0016616">
    <property type="term" value="F:oxidoreductase activity, acting on the CH-OH group of donors, NAD or NADP as acceptor"/>
    <property type="evidence" value="ECO:0007669"/>
    <property type="project" value="UniProtKB-ARBA"/>
</dbReference>
<dbReference type="InterPro" id="IPR020471">
    <property type="entry name" value="AKR"/>
</dbReference>
<evidence type="ECO:0000313" key="8">
    <source>
        <dbReference type="EMBL" id="STY44116.1"/>
    </source>
</evidence>
<sequence length="292" mass="33468">MTKTLESRFVLPDGARMPYIGLGLFKLNEQELLRDAISEAAAIGYRLFDTAAVYNNEQLIGEELRASNVPREELFLSTKIWNGDLGYDSTLRAVERTLTNLKMDYLDLYSIHWPIAGKYRDTWLALERLKEEKVVRSIGVANFKQYHLDDLLTVANEKPVINQIETHPLLPQNELRAYMAKLGIAHGAWSPLAKGALMQDKLIDKIAEKHGAQVDQVVLQWHLNRNTIIFPKSINPKRLKENAELSYFHLDSHDMERLDKLAGDVRVGPDPDDLAYFVTSIEREREELANRE</sequence>